<gene>
    <name evidence="1" type="ORF">GQE99_08865</name>
</gene>
<sequence length="93" mass="10230">MELRDFRGSFRIDGRQTDRMDLRILLTVGGGETHGSGAFRVPPAMIGIETDGPLTFVTDAGEEITMVVREFDLAQGVAYFLTEGEVPALRKRA</sequence>
<reference evidence="1 2" key="1">
    <citation type="submission" date="2019-12" db="EMBL/GenBank/DDBJ databases">
        <title>Maritimibacter sp. nov. sp. isolated from sea sand.</title>
        <authorList>
            <person name="Kim J."/>
            <person name="Jeong S.E."/>
            <person name="Jung H.S."/>
            <person name="Jeon C.O."/>
        </authorList>
    </citation>
    <scope>NUCLEOTIDE SEQUENCE [LARGE SCALE GENOMIC DNA]</scope>
    <source>
        <strain evidence="1 2">DP07</strain>
    </source>
</reference>
<proteinExistence type="predicted"/>
<evidence type="ECO:0000313" key="2">
    <source>
        <dbReference type="Proteomes" id="UP000467322"/>
    </source>
</evidence>
<dbReference type="EMBL" id="WTUX01000011">
    <property type="protein sequence ID" value="MZR13128.1"/>
    <property type="molecule type" value="Genomic_DNA"/>
</dbReference>
<protein>
    <submittedName>
        <fullName evidence="1">Uncharacterized protein</fullName>
    </submittedName>
</protein>
<dbReference type="RefSeq" id="WP_161351233.1">
    <property type="nucleotide sequence ID" value="NZ_WTUX01000011.1"/>
</dbReference>
<dbReference type="AlphaFoldDB" id="A0A845M400"/>
<organism evidence="1 2">
    <name type="scientific">Maritimibacter harenae</name>
    <dbReference type="NCBI Taxonomy" id="2606218"/>
    <lineage>
        <taxon>Bacteria</taxon>
        <taxon>Pseudomonadati</taxon>
        <taxon>Pseudomonadota</taxon>
        <taxon>Alphaproteobacteria</taxon>
        <taxon>Rhodobacterales</taxon>
        <taxon>Roseobacteraceae</taxon>
        <taxon>Maritimibacter</taxon>
    </lineage>
</organism>
<keyword evidence="2" id="KW-1185">Reference proteome</keyword>
<dbReference type="Proteomes" id="UP000467322">
    <property type="component" value="Unassembled WGS sequence"/>
</dbReference>
<name>A0A845M400_9RHOB</name>
<comment type="caution">
    <text evidence="1">The sequence shown here is derived from an EMBL/GenBank/DDBJ whole genome shotgun (WGS) entry which is preliminary data.</text>
</comment>
<evidence type="ECO:0000313" key="1">
    <source>
        <dbReference type="EMBL" id="MZR13128.1"/>
    </source>
</evidence>
<accession>A0A845M400</accession>